<evidence type="ECO:0000256" key="4">
    <source>
        <dbReference type="ARBA" id="ARBA00022807"/>
    </source>
</evidence>
<accession>A0A495A514</accession>
<dbReference type="SUPFAM" id="SSF54001">
    <property type="entry name" value="Cysteine proteinases"/>
    <property type="match status" value="1"/>
</dbReference>
<dbReference type="PROSITE" id="PS51935">
    <property type="entry name" value="NLPC_P60"/>
    <property type="match status" value="1"/>
</dbReference>
<keyword evidence="4" id="KW-0788">Thiol protease</keyword>
<organism evidence="6 7">
    <name type="scientific">Oceanobacillus halophilus</name>
    <dbReference type="NCBI Taxonomy" id="930130"/>
    <lineage>
        <taxon>Bacteria</taxon>
        <taxon>Bacillati</taxon>
        <taxon>Bacillota</taxon>
        <taxon>Bacilli</taxon>
        <taxon>Bacillales</taxon>
        <taxon>Bacillaceae</taxon>
        <taxon>Oceanobacillus</taxon>
    </lineage>
</organism>
<dbReference type="InterPro" id="IPR051202">
    <property type="entry name" value="Peptidase_C40"/>
</dbReference>
<evidence type="ECO:0000256" key="2">
    <source>
        <dbReference type="ARBA" id="ARBA00022670"/>
    </source>
</evidence>
<dbReference type="EMBL" id="RBZP01000004">
    <property type="protein sequence ID" value="RKQ34359.1"/>
    <property type="molecule type" value="Genomic_DNA"/>
</dbReference>
<evidence type="ECO:0000256" key="3">
    <source>
        <dbReference type="ARBA" id="ARBA00022801"/>
    </source>
</evidence>
<comment type="caution">
    <text evidence="6">The sequence shown here is derived from an EMBL/GenBank/DDBJ whole genome shotgun (WGS) entry which is preliminary data.</text>
</comment>
<name>A0A495A514_9BACI</name>
<dbReference type="InterPro" id="IPR057812">
    <property type="entry name" value="SH3_YKFC_2nd"/>
</dbReference>
<keyword evidence="7" id="KW-1185">Reference proteome</keyword>
<evidence type="ECO:0000313" key="7">
    <source>
        <dbReference type="Proteomes" id="UP000269301"/>
    </source>
</evidence>
<proteinExistence type="inferred from homology"/>
<keyword evidence="2" id="KW-0645">Protease</keyword>
<gene>
    <name evidence="6" type="ORF">D8M06_08275</name>
</gene>
<comment type="similarity">
    <text evidence="1">Belongs to the peptidase C40 family.</text>
</comment>
<evidence type="ECO:0000313" key="6">
    <source>
        <dbReference type="EMBL" id="RKQ34359.1"/>
    </source>
</evidence>
<dbReference type="AlphaFoldDB" id="A0A495A514"/>
<dbReference type="RefSeq" id="WP_121203922.1">
    <property type="nucleotide sequence ID" value="NZ_RBZP01000004.1"/>
</dbReference>
<dbReference type="PANTHER" id="PTHR47053:SF3">
    <property type="entry name" value="GAMMA-D-GLUTAMYL-L-LYSINE DIPEPTIDYL-PEPTIDASE"/>
    <property type="match status" value="1"/>
</dbReference>
<dbReference type="InterPro" id="IPR000064">
    <property type="entry name" value="NLP_P60_dom"/>
</dbReference>
<sequence length="312" mass="34666">MFKQTFDLFPEEMWVTAVQVATVWTKPESVREIDQPGVTNPTNIEGWIDSLDYQASLALCDENRVQSQLLYGEPVLVTEIKDDFAHVIIPSQPSKKDERGYPGWVPLSQLKKVNKADWVQPKTAAVNTGKAWLESETGEKVMKLSYQTLLPVAAVGDNRVEVKTAHGNRFLPLQDVRIFQTEEGIEPGSGENIVKAGEPYLNLSYFWGGMSAFGYDCSGLAYATHKANGYKIPRDAGDQANAGSEVPLDSLEIGDLLFFAYEEGKGKIHHVGIYYGDGKMLHSPQTGKGIEITPLAGTKYEKELCAARRYWK</sequence>
<protein>
    <submittedName>
        <fullName evidence="6">NlpC/P60 family protein</fullName>
    </submittedName>
</protein>
<reference evidence="6 7" key="1">
    <citation type="journal article" date="2016" name="Int. J. Syst. Evol. Microbiol.">
        <title>Oceanobacillus halophilus sp. nov., a novel moderately halophilic bacterium from a hypersaline lake.</title>
        <authorList>
            <person name="Amoozegar M.A."/>
            <person name="Bagheri M."/>
            <person name="Makhdoumi A."/>
            <person name="Nikou M.M."/>
            <person name="Fazeli S.A.S."/>
            <person name="Schumann P."/>
            <person name="Sproer C."/>
            <person name="Sanchez-Porro C."/>
            <person name="Ventosa A."/>
        </authorList>
    </citation>
    <scope>NUCLEOTIDE SEQUENCE [LARGE SCALE GENOMIC DNA]</scope>
    <source>
        <strain evidence="6 7">DSM 23996</strain>
    </source>
</reference>
<keyword evidence="3" id="KW-0378">Hydrolase</keyword>
<dbReference type="InterPro" id="IPR038765">
    <property type="entry name" value="Papain-like_cys_pep_sf"/>
</dbReference>
<dbReference type="Pfam" id="PF23795">
    <property type="entry name" value="SH3_YKFC_2nd"/>
    <property type="match status" value="1"/>
</dbReference>
<dbReference type="GO" id="GO:0006508">
    <property type="term" value="P:proteolysis"/>
    <property type="evidence" value="ECO:0007669"/>
    <property type="project" value="UniProtKB-KW"/>
</dbReference>
<dbReference type="Proteomes" id="UP000269301">
    <property type="component" value="Unassembled WGS sequence"/>
</dbReference>
<evidence type="ECO:0000256" key="1">
    <source>
        <dbReference type="ARBA" id="ARBA00007074"/>
    </source>
</evidence>
<dbReference type="Gene3D" id="2.30.30.40">
    <property type="entry name" value="SH3 Domains"/>
    <property type="match status" value="1"/>
</dbReference>
<dbReference type="PANTHER" id="PTHR47053">
    <property type="entry name" value="MUREIN DD-ENDOPEPTIDASE MEPH-RELATED"/>
    <property type="match status" value="1"/>
</dbReference>
<dbReference type="GO" id="GO:0008234">
    <property type="term" value="F:cysteine-type peptidase activity"/>
    <property type="evidence" value="ECO:0007669"/>
    <property type="project" value="UniProtKB-KW"/>
</dbReference>
<dbReference type="Pfam" id="PF00877">
    <property type="entry name" value="NLPC_P60"/>
    <property type="match status" value="1"/>
</dbReference>
<evidence type="ECO:0000259" key="5">
    <source>
        <dbReference type="PROSITE" id="PS51935"/>
    </source>
</evidence>
<feature type="domain" description="NlpC/P60" evidence="5">
    <location>
        <begin position="187"/>
        <end position="312"/>
    </location>
</feature>
<dbReference type="Gene3D" id="3.90.1720.10">
    <property type="entry name" value="endopeptidase domain like (from Nostoc punctiforme)"/>
    <property type="match status" value="1"/>
</dbReference>